<dbReference type="InterPro" id="IPR036264">
    <property type="entry name" value="Bact_exopeptidase_dim_dom"/>
</dbReference>
<proteinExistence type="inferred from homology"/>
<dbReference type="FunFam" id="3.30.70.360:FF:000004">
    <property type="entry name" value="Peptidase M20 domain-containing protein 2"/>
    <property type="match status" value="1"/>
</dbReference>
<dbReference type="Gene3D" id="3.30.70.360">
    <property type="match status" value="1"/>
</dbReference>
<dbReference type="OMA" id="MRAMGHH"/>
<dbReference type="RefSeq" id="XP_789480.4">
    <property type="nucleotide sequence ID" value="XM_784387.5"/>
</dbReference>
<dbReference type="PANTHER" id="PTHR30575:SF0">
    <property type="entry name" value="XAA-ARG DIPEPTIDASE"/>
    <property type="match status" value="1"/>
</dbReference>
<evidence type="ECO:0000256" key="1">
    <source>
        <dbReference type="PIRNR" id="PIRNR037226"/>
    </source>
</evidence>
<keyword evidence="4" id="KW-1185">Reference proteome</keyword>
<dbReference type="SUPFAM" id="SSF55031">
    <property type="entry name" value="Bacterial exopeptidase dimerisation domain"/>
    <property type="match status" value="1"/>
</dbReference>
<dbReference type="CDD" id="cd05672">
    <property type="entry name" value="M20_ACY1L2-like"/>
    <property type="match status" value="1"/>
</dbReference>
<dbReference type="EnsemblMetazoa" id="XM_784387">
    <property type="protein sequence ID" value="XP_789480"/>
    <property type="gene ID" value="LOC584527"/>
</dbReference>
<dbReference type="OrthoDB" id="6119954at2759"/>
<dbReference type="GO" id="GO:0016805">
    <property type="term" value="F:dipeptidase activity"/>
    <property type="evidence" value="ECO:0000318"/>
    <property type="project" value="GO_Central"/>
</dbReference>
<dbReference type="KEGG" id="spu:584527"/>
<dbReference type="InterPro" id="IPR017144">
    <property type="entry name" value="Xaa-Arg_dipeptidase"/>
</dbReference>
<accession>A0A7M7RG37</accession>
<dbReference type="InterPro" id="IPR052030">
    <property type="entry name" value="Peptidase_M20/M20A_hydrolases"/>
</dbReference>
<dbReference type="PANTHER" id="PTHR30575">
    <property type="entry name" value="PEPTIDASE M20"/>
    <property type="match status" value="1"/>
</dbReference>
<sequence>MSDQDNALLRRSKDAAGAKIDESAAALHELSKDIWTHPELNFEEHHCHASLTDFLEREGFEVTRNFHLETAFKATYGTDGGVHVCVICEYDALPEIDHACGHPLIAESGAGAGLGIKAALELAGAPKGRVTVMGTPAEEGGGGKIKMIEAGAFKGIDVALMVHPYPRNVSRPVILSCTTMDITFTGLASHASSCPWEGVNALDAAVMCYQNISVMRQQLKPEWRVHGIIMKVGDILSIIPEECQMSFYLRTVDSVDMPTLKEKIGACAKGAATATGCEVKYSFGSDYANLVPNDTLASVYERQLTDLSIDYSTSEVTFSTDMGDVSYVVPSIHPLFYIGTEAANHSREFNTATGADEAQKPTLAQAKAMAFTGLELMQPGNSHLLDKIKKEFNDKVAPK</sequence>
<dbReference type="InterPro" id="IPR011650">
    <property type="entry name" value="Peptidase_M20_dimer"/>
</dbReference>
<organism evidence="3 4">
    <name type="scientific">Strongylocentrotus purpuratus</name>
    <name type="common">Purple sea urchin</name>
    <dbReference type="NCBI Taxonomy" id="7668"/>
    <lineage>
        <taxon>Eukaryota</taxon>
        <taxon>Metazoa</taxon>
        <taxon>Echinodermata</taxon>
        <taxon>Eleutherozoa</taxon>
        <taxon>Echinozoa</taxon>
        <taxon>Echinoidea</taxon>
        <taxon>Euechinoidea</taxon>
        <taxon>Echinacea</taxon>
        <taxon>Camarodonta</taxon>
        <taxon>Echinidea</taxon>
        <taxon>Strongylocentrotidae</taxon>
        <taxon>Strongylocentrotus</taxon>
    </lineage>
</organism>
<dbReference type="Pfam" id="PF07687">
    <property type="entry name" value="M20_dimer"/>
    <property type="match status" value="1"/>
</dbReference>
<evidence type="ECO:0000259" key="2">
    <source>
        <dbReference type="Pfam" id="PF07687"/>
    </source>
</evidence>
<comment type="similarity">
    <text evidence="1">Belongs to the peptidase M20A family.</text>
</comment>
<feature type="domain" description="Peptidase M20 dimerisation" evidence="2">
    <location>
        <begin position="179"/>
        <end position="269"/>
    </location>
</feature>
<reference evidence="3" key="2">
    <citation type="submission" date="2021-01" db="UniProtKB">
        <authorList>
            <consortium name="EnsemblMetazoa"/>
        </authorList>
    </citation>
    <scope>IDENTIFICATION</scope>
</reference>
<dbReference type="SUPFAM" id="SSF53187">
    <property type="entry name" value="Zn-dependent exopeptidases"/>
    <property type="match status" value="1"/>
</dbReference>
<name>A0A7M7RG37_STRPU</name>
<dbReference type="PIRSF" id="PIRSF037226">
    <property type="entry name" value="Amidohydrolase_ACY1L2_prd"/>
    <property type="match status" value="1"/>
</dbReference>
<dbReference type="AlphaFoldDB" id="A0A7M7RG37"/>
<dbReference type="InterPro" id="IPR002933">
    <property type="entry name" value="Peptidase_M20"/>
</dbReference>
<reference evidence="4" key="1">
    <citation type="submission" date="2015-02" db="EMBL/GenBank/DDBJ databases">
        <title>Genome sequencing for Strongylocentrotus purpuratus.</title>
        <authorList>
            <person name="Murali S."/>
            <person name="Liu Y."/>
            <person name="Vee V."/>
            <person name="English A."/>
            <person name="Wang M."/>
            <person name="Skinner E."/>
            <person name="Han Y."/>
            <person name="Muzny D.M."/>
            <person name="Worley K.C."/>
            <person name="Gibbs R.A."/>
        </authorList>
    </citation>
    <scope>NUCLEOTIDE SEQUENCE</scope>
</reference>
<dbReference type="Proteomes" id="UP000007110">
    <property type="component" value="Unassembled WGS sequence"/>
</dbReference>
<dbReference type="InParanoid" id="A0A7M7RG37"/>
<dbReference type="GeneID" id="584527"/>
<protein>
    <recommendedName>
        <fullName evidence="1">Peptidase M20 domain-containing protein 2</fullName>
    </recommendedName>
</protein>
<evidence type="ECO:0000313" key="3">
    <source>
        <dbReference type="EnsemblMetazoa" id="XP_789480"/>
    </source>
</evidence>
<dbReference type="Gene3D" id="3.40.630.10">
    <property type="entry name" value="Zn peptidases"/>
    <property type="match status" value="1"/>
</dbReference>
<dbReference type="Pfam" id="PF01546">
    <property type="entry name" value="Peptidase_M20"/>
    <property type="match status" value="1"/>
</dbReference>
<dbReference type="FunFam" id="3.40.630.10:FF:000286">
    <property type="entry name" value="Peptidase M20 domain-containing protein 2"/>
    <property type="match status" value="1"/>
</dbReference>
<dbReference type="InterPro" id="IPR017439">
    <property type="entry name" value="Amidohydrolase"/>
</dbReference>
<dbReference type="NCBIfam" id="TIGR01891">
    <property type="entry name" value="amidohydrolases"/>
    <property type="match status" value="1"/>
</dbReference>
<evidence type="ECO:0000313" key="4">
    <source>
        <dbReference type="Proteomes" id="UP000007110"/>
    </source>
</evidence>